<dbReference type="EMBL" id="CP024768">
    <property type="protein sequence ID" value="QGY28405.1"/>
    <property type="molecule type" value="Genomic_DNA"/>
</dbReference>
<accession>A0A6B9G7U4</accession>
<dbReference type="RefSeq" id="WP_208714317.1">
    <property type="nucleotide sequence ID" value="NZ_CP024768.1"/>
</dbReference>
<dbReference type="CDD" id="cd16903">
    <property type="entry name" value="pesticin_lyz-like"/>
    <property type="match status" value="1"/>
</dbReference>
<name>A0A6B9G7U4_PANCY</name>
<dbReference type="GO" id="GO:0042742">
    <property type="term" value="P:defense response to bacterium"/>
    <property type="evidence" value="ECO:0007669"/>
    <property type="project" value="UniProtKB-KW"/>
</dbReference>
<dbReference type="GO" id="GO:0031640">
    <property type="term" value="P:killing of cells of another organism"/>
    <property type="evidence" value="ECO:0007669"/>
    <property type="project" value="UniProtKB-KW"/>
</dbReference>
<dbReference type="GO" id="GO:0003796">
    <property type="term" value="F:lysozyme activity"/>
    <property type="evidence" value="ECO:0007669"/>
    <property type="project" value="InterPro"/>
</dbReference>
<proteinExistence type="predicted"/>
<evidence type="ECO:0000256" key="2">
    <source>
        <dbReference type="ARBA" id="ARBA00022638"/>
    </source>
</evidence>
<gene>
    <name evidence="3" type="ORF">CUN67_05440</name>
</gene>
<organism evidence="3 4">
    <name type="scientific">Pantoea cypripedii</name>
    <name type="common">Pectobacterium cypripedii</name>
    <name type="synonym">Erwinia cypripedii</name>
    <dbReference type="NCBI Taxonomy" id="55209"/>
    <lineage>
        <taxon>Bacteria</taxon>
        <taxon>Pseudomonadati</taxon>
        <taxon>Pseudomonadota</taxon>
        <taxon>Gammaproteobacteria</taxon>
        <taxon>Enterobacterales</taxon>
        <taxon>Erwiniaceae</taxon>
        <taxon>Pantoea</taxon>
    </lineage>
</organism>
<evidence type="ECO:0000313" key="3">
    <source>
        <dbReference type="EMBL" id="QGY28405.1"/>
    </source>
</evidence>
<keyword evidence="1" id="KW-0929">Antimicrobial</keyword>
<evidence type="ECO:0000313" key="4">
    <source>
        <dbReference type="Proteomes" id="UP000502005"/>
    </source>
</evidence>
<dbReference type="Proteomes" id="UP000502005">
    <property type="component" value="Chromosome"/>
</dbReference>
<sequence>MLEPEEGLLTFRAEGNNVKSSRNYSRVIHWPGNLSLCRKQLSGVTLGRGFDPGDRSTISVLNTLIKAGIRKEQAELISEGAKLKGCAAYDFVKKNKERIGEISERQQVNLFNIAYVELKKDVERICKKKDILIKYHPRLDTPPDVAWNNISGKIKEILIDLRYRGDYKEYARELLQPMAYAGDLIGFGKTLSNRSLWAGVPIDRFNKRVEYYERY</sequence>
<dbReference type="Gene3D" id="1.10.530.40">
    <property type="match status" value="1"/>
</dbReference>
<reference evidence="3 4" key="1">
    <citation type="submission" date="2017-11" db="EMBL/GenBank/DDBJ databases">
        <title>Genome sequence of Pantoea cypripedii NE1.</title>
        <authorList>
            <person name="Nascimento F.X."/>
        </authorList>
    </citation>
    <scope>NUCLEOTIDE SEQUENCE [LARGE SCALE GENOMIC DNA]</scope>
    <source>
        <strain evidence="3 4">NE1</strain>
    </source>
</reference>
<dbReference type="InterPro" id="IPR023347">
    <property type="entry name" value="Lysozyme_dom_sf"/>
</dbReference>
<evidence type="ECO:0000256" key="1">
    <source>
        <dbReference type="ARBA" id="ARBA00022529"/>
    </source>
</evidence>
<evidence type="ECO:0008006" key="5">
    <source>
        <dbReference type="Google" id="ProtNLM"/>
    </source>
</evidence>
<keyword evidence="2" id="KW-0081">Bacteriolytic enzyme</keyword>
<protein>
    <recommendedName>
        <fullName evidence="5">Pesticin C-terminal domain-containing protein</fullName>
    </recommendedName>
</protein>
<dbReference type="AlphaFoldDB" id="A0A6B9G7U4"/>